<proteinExistence type="predicted"/>
<dbReference type="AlphaFoldDB" id="A0A0B6XW70"/>
<dbReference type="PANTHER" id="PTHR35354:SF1">
    <property type="entry name" value="RGD1561648"/>
    <property type="match status" value="1"/>
</dbReference>
<dbReference type="Pfam" id="PF15087">
    <property type="entry name" value="DUF4551"/>
    <property type="match status" value="1"/>
</dbReference>
<sequence length="70" mass="8118">NTLKKFFWKNSDILSFLIAQLQKYLPKSSAAQNTDEGKFQRADEIEFAILVLSTVNLMLRETEILPCRLQ</sequence>
<reference evidence="1" key="1">
    <citation type="submission" date="2014-12" db="EMBL/GenBank/DDBJ databases">
        <title>Insight into the proteome of Arion vulgaris.</title>
        <authorList>
            <person name="Aradska J."/>
            <person name="Bulat T."/>
            <person name="Smidak R."/>
            <person name="Sarate P."/>
            <person name="Gangsoo J."/>
            <person name="Sialana F."/>
            <person name="Bilban M."/>
            <person name="Lubec G."/>
        </authorList>
    </citation>
    <scope>NUCLEOTIDE SEQUENCE</scope>
    <source>
        <tissue evidence="1">Skin</tissue>
    </source>
</reference>
<organism evidence="1">
    <name type="scientific">Arion vulgaris</name>
    <dbReference type="NCBI Taxonomy" id="1028688"/>
    <lineage>
        <taxon>Eukaryota</taxon>
        <taxon>Metazoa</taxon>
        <taxon>Spiralia</taxon>
        <taxon>Lophotrochozoa</taxon>
        <taxon>Mollusca</taxon>
        <taxon>Gastropoda</taxon>
        <taxon>Heterobranchia</taxon>
        <taxon>Euthyneura</taxon>
        <taxon>Panpulmonata</taxon>
        <taxon>Eupulmonata</taxon>
        <taxon>Stylommatophora</taxon>
        <taxon>Helicina</taxon>
        <taxon>Arionoidea</taxon>
        <taxon>Arionidae</taxon>
        <taxon>Arion</taxon>
    </lineage>
</organism>
<dbReference type="InterPro" id="IPR027878">
    <property type="entry name" value="DUF4551"/>
</dbReference>
<dbReference type="PANTHER" id="PTHR35354">
    <property type="entry name" value="RGD1561648"/>
    <property type="match status" value="1"/>
</dbReference>
<feature type="non-terminal residue" evidence="1">
    <location>
        <position position="1"/>
    </location>
</feature>
<feature type="non-terminal residue" evidence="1">
    <location>
        <position position="70"/>
    </location>
</feature>
<protein>
    <submittedName>
        <fullName evidence="1">Uncharacterized protein</fullName>
    </submittedName>
</protein>
<name>A0A0B6XW70_9EUPU</name>
<accession>A0A0B6XW70</accession>
<evidence type="ECO:0000313" key="1">
    <source>
        <dbReference type="EMBL" id="CEK47515.1"/>
    </source>
</evidence>
<dbReference type="EMBL" id="HACG01000650">
    <property type="protein sequence ID" value="CEK47515.1"/>
    <property type="molecule type" value="Transcribed_RNA"/>
</dbReference>
<gene>
    <name evidence="1" type="primary">ORF1534</name>
</gene>